<dbReference type="Proteomes" id="UP000463470">
    <property type="component" value="Unassembled WGS sequence"/>
</dbReference>
<dbReference type="AlphaFoldDB" id="A0A845L208"/>
<accession>A0A845L208</accession>
<dbReference type="OrthoDB" id="9797653at2"/>
<dbReference type="PANTHER" id="PTHR48228">
    <property type="entry name" value="SUCCINYL-COA--D-CITRAMALATE COA-TRANSFERASE"/>
    <property type="match status" value="1"/>
</dbReference>
<dbReference type="InterPro" id="IPR023606">
    <property type="entry name" value="CoA-Trfase_III_dom_1_sf"/>
</dbReference>
<protein>
    <submittedName>
        <fullName evidence="1">CoA transferase</fullName>
    </submittedName>
</protein>
<reference evidence="1 2" key="1">
    <citation type="submission" date="2020-01" db="EMBL/GenBank/DDBJ databases">
        <title>Whole-genome sequence of Heliobacterium undosum DSM 13378.</title>
        <authorList>
            <person name="Kyndt J.A."/>
            <person name="Meyer T.E."/>
        </authorList>
    </citation>
    <scope>NUCLEOTIDE SEQUENCE [LARGE SCALE GENOMIC DNA]</scope>
    <source>
        <strain evidence="1 2">DSM 13378</strain>
    </source>
</reference>
<dbReference type="GO" id="GO:0016740">
    <property type="term" value="F:transferase activity"/>
    <property type="evidence" value="ECO:0007669"/>
    <property type="project" value="UniProtKB-KW"/>
</dbReference>
<evidence type="ECO:0000313" key="1">
    <source>
        <dbReference type="EMBL" id="MZP29676.1"/>
    </source>
</evidence>
<keyword evidence="2" id="KW-1185">Reference proteome</keyword>
<keyword evidence="1" id="KW-0808">Transferase</keyword>
<sequence length="386" mass="42484">MSRLAPGPFCSLLLADLGADVLKIEAPDKGDYLRTLFPPVREQSDFFLSLNRNKRSMVVNIKTEAGRRIIEALAAESDVLLEGFRPGVMERLGLGYPSLKAKNEGLIYCAISGYGQDGPYRDLAGHDLNYLALGGLLDLIGLKQGPPAIPAVPLSDLISGLLASIAVLAAMENRHRTGKGQYIDLAMLDAVVAMMGHYVTRFGATGEIPQRGRGPIAGALPRYNVYETADGRYMALAALEDHFWQRFCAAVERMDLTELGDGEDDCRRGMDALSALFRTKTQAEWAAFFHNRDVCCTPVQDVEQVIADPQVRSRAMVFHSVHPTEGLLTETGFPFRFSDTPSRCRRYSPSLGEHTEEVLRELGYGEEAIAELKRGGVVQQYEKSEP</sequence>
<name>A0A845L208_9FIRM</name>
<dbReference type="PANTHER" id="PTHR48228:SF5">
    <property type="entry name" value="ALPHA-METHYLACYL-COA RACEMASE"/>
    <property type="match status" value="1"/>
</dbReference>
<dbReference type="Gene3D" id="3.40.50.10540">
    <property type="entry name" value="Crotonobetainyl-coa:carnitine coa-transferase, domain 1"/>
    <property type="match status" value="2"/>
</dbReference>
<dbReference type="SUPFAM" id="SSF89796">
    <property type="entry name" value="CoA-transferase family III (CaiB/BaiF)"/>
    <property type="match status" value="1"/>
</dbReference>
<proteinExistence type="predicted"/>
<dbReference type="InterPro" id="IPR050509">
    <property type="entry name" value="CoA-transferase_III"/>
</dbReference>
<dbReference type="Pfam" id="PF02515">
    <property type="entry name" value="CoA_transf_3"/>
    <property type="match status" value="1"/>
</dbReference>
<gene>
    <name evidence="1" type="ORF">GTO91_08160</name>
</gene>
<dbReference type="EMBL" id="WXEY01000006">
    <property type="protein sequence ID" value="MZP29676.1"/>
    <property type="molecule type" value="Genomic_DNA"/>
</dbReference>
<dbReference type="InterPro" id="IPR003673">
    <property type="entry name" value="CoA-Trfase_fam_III"/>
</dbReference>
<organism evidence="1 2">
    <name type="scientific">Heliomicrobium undosum</name>
    <dbReference type="NCBI Taxonomy" id="121734"/>
    <lineage>
        <taxon>Bacteria</taxon>
        <taxon>Bacillati</taxon>
        <taxon>Bacillota</taxon>
        <taxon>Clostridia</taxon>
        <taxon>Eubacteriales</taxon>
        <taxon>Heliobacteriaceae</taxon>
        <taxon>Heliomicrobium</taxon>
    </lineage>
</organism>
<comment type="caution">
    <text evidence="1">The sequence shown here is derived from an EMBL/GenBank/DDBJ whole genome shotgun (WGS) entry which is preliminary data.</text>
</comment>
<evidence type="ECO:0000313" key="2">
    <source>
        <dbReference type="Proteomes" id="UP000463470"/>
    </source>
</evidence>